<proteinExistence type="predicted"/>
<protein>
    <submittedName>
        <fullName evidence="1">Chemotaxis protein</fullName>
    </submittedName>
</protein>
<evidence type="ECO:0000313" key="2">
    <source>
        <dbReference type="Proteomes" id="UP000297706"/>
    </source>
</evidence>
<dbReference type="RefSeq" id="WP_135276520.1">
    <property type="nucleotide sequence ID" value="NZ_PQVH01000003.1"/>
</dbReference>
<accession>A0A4Y9VUB5</accession>
<evidence type="ECO:0000313" key="1">
    <source>
        <dbReference type="EMBL" id="TFW72838.1"/>
    </source>
</evidence>
<comment type="caution">
    <text evidence="1">The sequence shown here is derived from an EMBL/GenBank/DDBJ whole genome shotgun (WGS) entry which is preliminary data.</text>
</comment>
<dbReference type="OrthoDB" id="8559696at2"/>
<sequence>METKTLPIAELRKLLAAVSDHGKQHLVEVEADLLQTTFLLSEAIEKLSSSFTAVHEAISAQQQVIDTLVAKYAIEQPILEKLDAYKSKIGDEVNVVITSLQFQDLTSQLVARTIKRVNGLKDLLHELESHSNEMDPGHEHEEIVKFLEEMSRSLQVGSRALSGGLRQSVGQQDMATGEIDLF</sequence>
<dbReference type="AlphaFoldDB" id="A0A4Y9VUB5"/>
<reference evidence="1 2" key="1">
    <citation type="submission" date="2018-02" db="EMBL/GenBank/DDBJ databases">
        <title>A novel lanthanide dependent methylotroph, Methylotenera sp. La3113.</title>
        <authorList>
            <person name="Lv H."/>
            <person name="Tani A."/>
        </authorList>
    </citation>
    <scope>NUCLEOTIDE SEQUENCE [LARGE SCALE GENOMIC DNA]</scope>
    <source>
        <strain evidence="1 2">La3113</strain>
    </source>
</reference>
<dbReference type="EMBL" id="PQVH01000003">
    <property type="protein sequence ID" value="TFW72838.1"/>
    <property type="molecule type" value="Genomic_DNA"/>
</dbReference>
<name>A0A4Y9VUB5_9PROT</name>
<gene>
    <name evidence="1" type="ORF">C3Y98_02265</name>
</gene>
<organism evidence="1 2">
    <name type="scientific">Methylotenera oryzisoli</name>
    <dbReference type="NCBI Taxonomy" id="2080758"/>
    <lineage>
        <taxon>Bacteria</taxon>
        <taxon>Pseudomonadati</taxon>
        <taxon>Pseudomonadota</taxon>
        <taxon>Betaproteobacteria</taxon>
        <taxon>Nitrosomonadales</taxon>
        <taxon>Methylophilaceae</taxon>
        <taxon>Methylotenera</taxon>
    </lineage>
</organism>
<dbReference type="Gene3D" id="1.10.287.500">
    <property type="entry name" value="Helix hairpin bin"/>
    <property type="match status" value="1"/>
</dbReference>
<dbReference type="SUPFAM" id="SSF75708">
    <property type="entry name" value="Chemotaxis phosphatase CheZ"/>
    <property type="match status" value="1"/>
</dbReference>
<keyword evidence="2" id="KW-1185">Reference proteome</keyword>
<dbReference type="Proteomes" id="UP000297706">
    <property type="component" value="Unassembled WGS sequence"/>
</dbReference>